<proteinExistence type="inferred from homology"/>
<protein>
    <submittedName>
        <fullName evidence="5">ADP-ribose pyrophosphatase YjhB, NUDIX family</fullName>
    </submittedName>
</protein>
<dbReference type="AlphaFoldDB" id="A0A1G7XUP5"/>
<evidence type="ECO:0000259" key="4">
    <source>
        <dbReference type="PROSITE" id="PS51462"/>
    </source>
</evidence>
<accession>A0A1G7XUP5</accession>
<dbReference type="RefSeq" id="WP_092616767.1">
    <property type="nucleotide sequence ID" value="NZ_FNCV01000003.1"/>
</dbReference>
<evidence type="ECO:0000256" key="1">
    <source>
        <dbReference type="ARBA" id="ARBA00001946"/>
    </source>
</evidence>
<dbReference type="EMBL" id="FNCV01000003">
    <property type="protein sequence ID" value="SDG87470.1"/>
    <property type="molecule type" value="Genomic_DNA"/>
</dbReference>
<comment type="similarity">
    <text evidence="3">Belongs to the Nudix hydrolase family.</text>
</comment>
<dbReference type="OrthoDB" id="9761969at2"/>
<dbReference type="PANTHER" id="PTHR43736">
    <property type="entry name" value="ADP-RIBOSE PYROPHOSPHATASE"/>
    <property type="match status" value="1"/>
</dbReference>
<dbReference type="InterPro" id="IPR020084">
    <property type="entry name" value="NUDIX_hydrolase_CS"/>
</dbReference>
<name>A0A1G7XUP5_9PROT</name>
<gene>
    <name evidence="5" type="ORF">SAMN05421742_10391</name>
</gene>
<evidence type="ECO:0000313" key="5">
    <source>
        <dbReference type="EMBL" id="SDG87470.1"/>
    </source>
</evidence>
<comment type="cofactor">
    <cofactor evidence="1">
        <name>Mg(2+)</name>
        <dbReference type="ChEBI" id="CHEBI:18420"/>
    </cofactor>
</comment>
<dbReference type="GO" id="GO:0016787">
    <property type="term" value="F:hydrolase activity"/>
    <property type="evidence" value="ECO:0007669"/>
    <property type="project" value="UniProtKB-KW"/>
</dbReference>
<dbReference type="PROSITE" id="PS00893">
    <property type="entry name" value="NUDIX_BOX"/>
    <property type="match status" value="1"/>
</dbReference>
<evidence type="ECO:0000256" key="2">
    <source>
        <dbReference type="ARBA" id="ARBA00022801"/>
    </source>
</evidence>
<organism evidence="5 6">
    <name type="scientific">Roseospirillum parvum</name>
    <dbReference type="NCBI Taxonomy" id="83401"/>
    <lineage>
        <taxon>Bacteria</taxon>
        <taxon>Pseudomonadati</taxon>
        <taxon>Pseudomonadota</taxon>
        <taxon>Alphaproteobacteria</taxon>
        <taxon>Rhodospirillales</taxon>
        <taxon>Rhodospirillaceae</taxon>
        <taxon>Roseospirillum</taxon>
    </lineage>
</organism>
<evidence type="ECO:0000256" key="3">
    <source>
        <dbReference type="RuleBase" id="RU003476"/>
    </source>
</evidence>
<dbReference type="InterPro" id="IPR020476">
    <property type="entry name" value="Nudix_hydrolase"/>
</dbReference>
<dbReference type="Gene3D" id="3.90.79.10">
    <property type="entry name" value="Nucleoside Triphosphate Pyrophosphohydrolase"/>
    <property type="match status" value="1"/>
</dbReference>
<dbReference type="CDD" id="cd04673">
    <property type="entry name" value="NUDIX_ADPRase"/>
    <property type="match status" value="1"/>
</dbReference>
<dbReference type="PANTHER" id="PTHR43736:SF1">
    <property type="entry name" value="DIHYDRONEOPTERIN TRIPHOSPHATE DIPHOSPHATASE"/>
    <property type="match status" value="1"/>
</dbReference>
<keyword evidence="6" id="KW-1185">Reference proteome</keyword>
<reference evidence="6" key="1">
    <citation type="submission" date="2016-10" db="EMBL/GenBank/DDBJ databases">
        <authorList>
            <person name="Varghese N."/>
            <person name="Submissions S."/>
        </authorList>
    </citation>
    <scope>NUCLEOTIDE SEQUENCE [LARGE SCALE GENOMIC DNA]</scope>
    <source>
        <strain evidence="6">930I</strain>
    </source>
</reference>
<dbReference type="InterPro" id="IPR015797">
    <property type="entry name" value="NUDIX_hydrolase-like_dom_sf"/>
</dbReference>
<feature type="domain" description="Nudix hydrolase" evidence="4">
    <location>
        <begin position="11"/>
        <end position="143"/>
    </location>
</feature>
<dbReference type="STRING" id="83401.SAMN05421742_10391"/>
<dbReference type="PRINTS" id="PR00502">
    <property type="entry name" value="NUDIXFAMILY"/>
</dbReference>
<dbReference type="Proteomes" id="UP000217076">
    <property type="component" value="Unassembled WGS sequence"/>
</dbReference>
<keyword evidence="2 3" id="KW-0378">Hydrolase</keyword>
<dbReference type="PROSITE" id="PS51462">
    <property type="entry name" value="NUDIX"/>
    <property type="match status" value="1"/>
</dbReference>
<evidence type="ECO:0000313" key="6">
    <source>
        <dbReference type="Proteomes" id="UP000217076"/>
    </source>
</evidence>
<sequence length="152" mass="15923">MPEATDPDRRLPQIGVGAVVLSAGRVLLIERGKAPAEGTWSLPGGLQELGETVAQAVAREVAEETGLEVEVGPLVEVVDWIERHADGGVGCHFTILDHLARPRDPAALPVAGSDARQARWVDLGALADHALHPVILRVINAALAHPAAATAR</sequence>
<dbReference type="InterPro" id="IPR000086">
    <property type="entry name" value="NUDIX_hydrolase_dom"/>
</dbReference>
<dbReference type="SUPFAM" id="SSF55811">
    <property type="entry name" value="Nudix"/>
    <property type="match status" value="1"/>
</dbReference>
<dbReference type="Pfam" id="PF00293">
    <property type="entry name" value="NUDIX"/>
    <property type="match status" value="1"/>
</dbReference>